<proteinExistence type="predicted"/>
<evidence type="ECO:0000313" key="1">
    <source>
        <dbReference type="EMBL" id="MPM42985.1"/>
    </source>
</evidence>
<reference evidence="1" key="1">
    <citation type="submission" date="2019-08" db="EMBL/GenBank/DDBJ databases">
        <authorList>
            <person name="Kucharzyk K."/>
            <person name="Murdoch R.W."/>
            <person name="Higgins S."/>
            <person name="Loffler F."/>
        </authorList>
    </citation>
    <scope>NUCLEOTIDE SEQUENCE</scope>
</reference>
<protein>
    <submittedName>
        <fullName evidence="1">Uncharacterized protein</fullName>
    </submittedName>
</protein>
<dbReference type="AlphaFoldDB" id="A0A644ZQ20"/>
<organism evidence="1">
    <name type="scientific">bioreactor metagenome</name>
    <dbReference type="NCBI Taxonomy" id="1076179"/>
    <lineage>
        <taxon>unclassified sequences</taxon>
        <taxon>metagenomes</taxon>
        <taxon>ecological metagenomes</taxon>
    </lineage>
</organism>
<dbReference type="EMBL" id="VSSQ01009933">
    <property type="protein sequence ID" value="MPM42985.1"/>
    <property type="molecule type" value="Genomic_DNA"/>
</dbReference>
<gene>
    <name evidence="1" type="ORF">SDC9_89657</name>
</gene>
<accession>A0A644ZQ20</accession>
<sequence length="51" mass="6164">MIEYYNQLQFYSFIDGDRCIHIIYREPAGGERRQYKYTHITPENFSEITVG</sequence>
<comment type="caution">
    <text evidence="1">The sequence shown here is derived from an EMBL/GenBank/DDBJ whole genome shotgun (WGS) entry which is preliminary data.</text>
</comment>
<name>A0A644ZQ20_9ZZZZ</name>